<gene>
    <name evidence="1" type="ORF">V8G54_008152</name>
</gene>
<name>A0AAQ3P4M7_VIGMU</name>
<dbReference type="AlphaFoldDB" id="A0AAQ3P4M7"/>
<evidence type="ECO:0000313" key="1">
    <source>
        <dbReference type="EMBL" id="WVZ20830.1"/>
    </source>
</evidence>
<dbReference type="EMBL" id="CP144699">
    <property type="protein sequence ID" value="WVZ20830.1"/>
    <property type="molecule type" value="Genomic_DNA"/>
</dbReference>
<reference evidence="1 2" key="1">
    <citation type="journal article" date="2023" name="Life. Sci Alliance">
        <title>Evolutionary insights into 3D genome organization and epigenetic landscape of Vigna mungo.</title>
        <authorList>
            <person name="Junaid A."/>
            <person name="Singh B."/>
            <person name="Bhatia S."/>
        </authorList>
    </citation>
    <scope>NUCLEOTIDE SEQUENCE [LARGE SCALE GENOMIC DNA]</scope>
    <source>
        <strain evidence="1">Urdbean</strain>
    </source>
</reference>
<keyword evidence="2" id="KW-1185">Reference proteome</keyword>
<dbReference type="Proteomes" id="UP001374535">
    <property type="component" value="Chromosome 2"/>
</dbReference>
<protein>
    <submittedName>
        <fullName evidence="1">Uncharacterized protein</fullName>
    </submittedName>
</protein>
<proteinExistence type="predicted"/>
<accession>A0AAQ3P4M7</accession>
<evidence type="ECO:0000313" key="2">
    <source>
        <dbReference type="Proteomes" id="UP001374535"/>
    </source>
</evidence>
<organism evidence="1 2">
    <name type="scientific">Vigna mungo</name>
    <name type="common">Black gram</name>
    <name type="synonym">Phaseolus mungo</name>
    <dbReference type="NCBI Taxonomy" id="3915"/>
    <lineage>
        <taxon>Eukaryota</taxon>
        <taxon>Viridiplantae</taxon>
        <taxon>Streptophyta</taxon>
        <taxon>Embryophyta</taxon>
        <taxon>Tracheophyta</taxon>
        <taxon>Spermatophyta</taxon>
        <taxon>Magnoliopsida</taxon>
        <taxon>eudicotyledons</taxon>
        <taxon>Gunneridae</taxon>
        <taxon>Pentapetalae</taxon>
        <taxon>rosids</taxon>
        <taxon>fabids</taxon>
        <taxon>Fabales</taxon>
        <taxon>Fabaceae</taxon>
        <taxon>Papilionoideae</taxon>
        <taxon>50 kb inversion clade</taxon>
        <taxon>NPAAA clade</taxon>
        <taxon>indigoferoid/millettioid clade</taxon>
        <taxon>Phaseoleae</taxon>
        <taxon>Vigna</taxon>
    </lineage>
</organism>
<sequence>MLCYIQVASGNLKNWHRNPRGFEIFTSTVLIHKYIMYMELFKNVFYLKIKQDTVFKSNKRRPLFSNNQWLSQKIMILAKTVPQKLPRTPNVTASNLNWKKYHQIQ</sequence>